<dbReference type="InterPro" id="IPR015057">
    <property type="entry name" value="Rv2632c-like"/>
</dbReference>
<dbReference type="Proteomes" id="UP001165143">
    <property type="component" value="Unassembled WGS sequence"/>
</dbReference>
<dbReference type="Pfam" id="PF08962">
    <property type="entry name" value="Rv2632c-like"/>
    <property type="match status" value="1"/>
</dbReference>
<proteinExistence type="predicted"/>
<protein>
    <recommendedName>
        <fullName evidence="4">DUF1876 domain-containing protein</fullName>
    </recommendedName>
</protein>
<reference evidence="2" key="1">
    <citation type="submission" date="2023-02" db="EMBL/GenBank/DDBJ databases">
        <title>Kitasatospora phosalacinea NBRC 14362.</title>
        <authorList>
            <person name="Ichikawa N."/>
            <person name="Sato H."/>
            <person name="Tonouchi N."/>
        </authorList>
    </citation>
    <scope>NUCLEOTIDE SEQUENCE</scope>
    <source>
        <strain evidence="2">NBRC 14362</strain>
    </source>
</reference>
<organism evidence="2 3">
    <name type="scientific">Kitasatospora phosalacinea</name>
    <dbReference type="NCBI Taxonomy" id="2065"/>
    <lineage>
        <taxon>Bacteria</taxon>
        <taxon>Bacillati</taxon>
        <taxon>Actinomycetota</taxon>
        <taxon>Actinomycetes</taxon>
        <taxon>Kitasatosporales</taxon>
        <taxon>Streptomycetaceae</taxon>
        <taxon>Kitasatospora</taxon>
    </lineage>
</organism>
<evidence type="ECO:0000256" key="1">
    <source>
        <dbReference type="SAM" id="MobiDB-lite"/>
    </source>
</evidence>
<feature type="region of interest" description="Disordered" evidence="1">
    <location>
        <begin position="74"/>
        <end position="95"/>
    </location>
</feature>
<dbReference type="InterPro" id="IPR038070">
    <property type="entry name" value="Rv2632c-like_sf"/>
</dbReference>
<accession>A0A9W6PB57</accession>
<dbReference type="RefSeq" id="WP_033255944.1">
    <property type="nucleotide sequence ID" value="NZ_BSRX01000002.1"/>
</dbReference>
<dbReference type="OrthoDB" id="3386932at2"/>
<evidence type="ECO:0000313" key="3">
    <source>
        <dbReference type="Proteomes" id="UP001165143"/>
    </source>
</evidence>
<comment type="caution">
    <text evidence="2">The sequence shown here is derived from an EMBL/GenBank/DDBJ whole genome shotgun (WGS) entry which is preliminary data.</text>
</comment>
<dbReference type="AlphaFoldDB" id="A0A9W6PB57"/>
<evidence type="ECO:0000313" key="2">
    <source>
        <dbReference type="EMBL" id="GLW52505.1"/>
    </source>
</evidence>
<sequence length="95" mass="10520">MTRTLVGWHVEMEFQEDGDRTRAAALVRLSDGTELRGHGSATRHHGDSPQLRVGEEVAGARALNDLAMQLLTKAHDEMSRPTGDPMAPLMWRDVT</sequence>
<dbReference type="SUPFAM" id="SSF143212">
    <property type="entry name" value="Rv2632c-like"/>
    <property type="match status" value="1"/>
</dbReference>
<dbReference type="EMBL" id="BSRX01000002">
    <property type="protein sequence ID" value="GLW52505.1"/>
    <property type="molecule type" value="Genomic_DNA"/>
</dbReference>
<name>A0A9W6PB57_9ACTN</name>
<evidence type="ECO:0008006" key="4">
    <source>
        <dbReference type="Google" id="ProtNLM"/>
    </source>
</evidence>
<gene>
    <name evidence="2" type="ORF">Kpho01_05160</name>
</gene>
<dbReference type="Gene3D" id="3.30.160.240">
    <property type="entry name" value="Rv1738"/>
    <property type="match status" value="1"/>
</dbReference>